<evidence type="ECO:0000313" key="3">
    <source>
        <dbReference type="Proteomes" id="UP000228934"/>
    </source>
</evidence>
<name>A0A2G9RSB6_AQUCT</name>
<keyword evidence="1" id="KW-0472">Membrane</keyword>
<dbReference type="EMBL" id="KV930265">
    <property type="protein sequence ID" value="PIO30093.1"/>
    <property type="molecule type" value="Genomic_DNA"/>
</dbReference>
<sequence>MVFIFDFIICGLVKHGPCKHFLFLFFFASYTLALLYFLSCLFLFCFFYYKGKHIIKKAYCLSQLVDYLCGELLILTFAKEHLAPSFSYPGTIARSMISLLSTVIKRHSLITEPPSLQGRQLKG</sequence>
<organism evidence="2 3">
    <name type="scientific">Aquarana catesbeiana</name>
    <name type="common">American bullfrog</name>
    <name type="synonym">Rana catesbeiana</name>
    <dbReference type="NCBI Taxonomy" id="8400"/>
    <lineage>
        <taxon>Eukaryota</taxon>
        <taxon>Metazoa</taxon>
        <taxon>Chordata</taxon>
        <taxon>Craniata</taxon>
        <taxon>Vertebrata</taxon>
        <taxon>Euteleostomi</taxon>
        <taxon>Amphibia</taxon>
        <taxon>Batrachia</taxon>
        <taxon>Anura</taxon>
        <taxon>Neobatrachia</taxon>
        <taxon>Ranoidea</taxon>
        <taxon>Ranidae</taxon>
        <taxon>Aquarana</taxon>
    </lineage>
</organism>
<keyword evidence="1" id="KW-0812">Transmembrane</keyword>
<protein>
    <submittedName>
        <fullName evidence="2">Uncharacterized protein</fullName>
    </submittedName>
</protein>
<gene>
    <name evidence="2" type="ORF">AB205_0160340</name>
</gene>
<evidence type="ECO:0000256" key="1">
    <source>
        <dbReference type="SAM" id="Phobius"/>
    </source>
</evidence>
<accession>A0A2G9RSB6</accession>
<evidence type="ECO:0000313" key="2">
    <source>
        <dbReference type="EMBL" id="PIO30093.1"/>
    </source>
</evidence>
<dbReference type="OrthoDB" id="8922241at2759"/>
<proteinExistence type="predicted"/>
<feature type="transmembrane region" description="Helical" evidence="1">
    <location>
        <begin position="21"/>
        <end position="49"/>
    </location>
</feature>
<keyword evidence="1" id="KW-1133">Transmembrane helix</keyword>
<keyword evidence="3" id="KW-1185">Reference proteome</keyword>
<reference evidence="3" key="1">
    <citation type="journal article" date="2017" name="Nat. Commun.">
        <title>The North American bullfrog draft genome provides insight into hormonal regulation of long noncoding RNA.</title>
        <authorList>
            <person name="Hammond S.A."/>
            <person name="Warren R.L."/>
            <person name="Vandervalk B.P."/>
            <person name="Kucuk E."/>
            <person name="Khan H."/>
            <person name="Gibb E.A."/>
            <person name="Pandoh P."/>
            <person name="Kirk H."/>
            <person name="Zhao Y."/>
            <person name="Jones M."/>
            <person name="Mungall A.J."/>
            <person name="Coope R."/>
            <person name="Pleasance S."/>
            <person name="Moore R.A."/>
            <person name="Holt R.A."/>
            <person name="Round J.M."/>
            <person name="Ohora S."/>
            <person name="Walle B.V."/>
            <person name="Veldhoen N."/>
            <person name="Helbing C.C."/>
            <person name="Birol I."/>
        </authorList>
    </citation>
    <scope>NUCLEOTIDE SEQUENCE [LARGE SCALE GENOMIC DNA]</scope>
</reference>
<dbReference type="AlphaFoldDB" id="A0A2G9RSB6"/>
<dbReference type="Proteomes" id="UP000228934">
    <property type="component" value="Unassembled WGS sequence"/>
</dbReference>